<accession>A0A1V8SDL2</accession>
<dbReference type="PROSITE" id="PS50174">
    <property type="entry name" value="G_PATCH"/>
    <property type="match status" value="1"/>
</dbReference>
<dbReference type="InterPro" id="IPR035979">
    <property type="entry name" value="RBD_domain_sf"/>
</dbReference>
<feature type="compositionally biased region" description="Polar residues" evidence="2">
    <location>
        <begin position="387"/>
        <end position="403"/>
    </location>
</feature>
<evidence type="ECO:0008006" key="7">
    <source>
        <dbReference type="Google" id="ProtNLM"/>
    </source>
</evidence>
<feature type="region of interest" description="Disordered" evidence="2">
    <location>
        <begin position="1"/>
        <end position="25"/>
    </location>
</feature>
<dbReference type="STRING" id="1507870.A0A1V8SDL2"/>
<dbReference type="PANTHER" id="PTHR13288:SF8">
    <property type="entry name" value="SPLICING FACTOR 45"/>
    <property type="match status" value="1"/>
</dbReference>
<dbReference type="EMBL" id="NAJO01000060">
    <property type="protein sequence ID" value="OQN96911.1"/>
    <property type="molecule type" value="Genomic_DNA"/>
</dbReference>
<dbReference type="InterPro" id="IPR012677">
    <property type="entry name" value="Nucleotide-bd_a/b_plait_sf"/>
</dbReference>
<feature type="domain" description="RRM" evidence="3">
    <location>
        <begin position="502"/>
        <end position="585"/>
    </location>
</feature>
<dbReference type="SUPFAM" id="SSF54928">
    <property type="entry name" value="RNA-binding domain, RBD"/>
    <property type="match status" value="1"/>
</dbReference>
<keyword evidence="1" id="KW-0694">RNA-binding</keyword>
<evidence type="ECO:0000313" key="6">
    <source>
        <dbReference type="Proteomes" id="UP000192596"/>
    </source>
</evidence>
<feature type="region of interest" description="Disordered" evidence="2">
    <location>
        <begin position="196"/>
        <end position="275"/>
    </location>
</feature>
<dbReference type="OrthoDB" id="5411533at2759"/>
<evidence type="ECO:0000259" key="3">
    <source>
        <dbReference type="PROSITE" id="PS50102"/>
    </source>
</evidence>
<protein>
    <recommendedName>
        <fullName evidence="7">G-patch domain-containing protein</fullName>
    </recommendedName>
</protein>
<dbReference type="GO" id="GO:0045292">
    <property type="term" value="P:mRNA cis splicing, via spliceosome"/>
    <property type="evidence" value="ECO:0007669"/>
    <property type="project" value="InterPro"/>
</dbReference>
<organism evidence="5 6">
    <name type="scientific">Cryoendolithus antarcticus</name>
    <dbReference type="NCBI Taxonomy" id="1507870"/>
    <lineage>
        <taxon>Eukaryota</taxon>
        <taxon>Fungi</taxon>
        <taxon>Dikarya</taxon>
        <taxon>Ascomycota</taxon>
        <taxon>Pezizomycotina</taxon>
        <taxon>Dothideomycetes</taxon>
        <taxon>Dothideomycetidae</taxon>
        <taxon>Cladosporiales</taxon>
        <taxon>Cladosporiaceae</taxon>
        <taxon>Cryoendolithus</taxon>
    </lineage>
</organism>
<proteinExistence type="predicted"/>
<evidence type="ECO:0000313" key="5">
    <source>
        <dbReference type="EMBL" id="OQN96911.1"/>
    </source>
</evidence>
<dbReference type="InParanoid" id="A0A1V8SDL2"/>
<dbReference type="PANTHER" id="PTHR13288">
    <property type="entry name" value="SPLICING FACTOR 45 SPF45"/>
    <property type="match status" value="1"/>
</dbReference>
<feature type="compositionally biased region" description="Low complexity" evidence="2">
    <location>
        <begin position="79"/>
        <end position="88"/>
    </location>
</feature>
<dbReference type="SMART" id="SM00443">
    <property type="entry name" value="G_patch"/>
    <property type="match status" value="1"/>
</dbReference>
<dbReference type="AlphaFoldDB" id="A0A1V8SDL2"/>
<dbReference type="InterPro" id="IPR000504">
    <property type="entry name" value="RRM_dom"/>
</dbReference>
<dbReference type="InterPro" id="IPR000467">
    <property type="entry name" value="G_patch_dom"/>
</dbReference>
<dbReference type="Pfam" id="PF01585">
    <property type="entry name" value="G-patch"/>
    <property type="match status" value="1"/>
</dbReference>
<feature type="compositionally biased region" description="Pro residues" evidence="2">
    <location>
        <begin position="375"/>
        <end position="385"/>
    </location>
</feature>
<dbReference type="PROSITE" id="PS50102">
    <property type="entry name" value="RRM"/>
    <property type="match status" value="1"/>
</dbReference>
<feature type="compositionally biased region" description="Basic residues" evidence="2">
    <location>
        <begin position="132"/>
        <end position="143"/>
    </location>
</feature>
<dbReference type="InterPro" id="IPR040052">
    <property type="entry name" value="RBM17"/>
</dbReference>
<evidence type="ECO:0000259" key="4">
    <source>
        <dbReference type="PROSITE" id="PS50174"/>
    </source>
</evidence>
<feature type="domain" description="G-patch" evidence="4">
    <location>
        <begin position="418"/>
        <end position="469"/>
    </location>
</feature>
<feature type="compositionally biased region" description="Basic and acidic residues" evidence="2">
    <location>
        <begin position="238"/>
        <end position="247"/>
    </location>
</feature>
<reference evidence="6" key="1">
    <citation type="submission" date="2017-03" db="EMBL/GenBank/DDBJ databases">
        <title>Genomes of endolithic fungi from Antarctica.</title>
        <authorList>
            <person name="Coleine C."/>
            <person name="Masonjones S."/>
            <person name="Stajich J.E."/>
        </authorList>
    </citation>
    <scope>NUCLEOTIDE SEQUENCE [LARGE SCALE GENOMIC DNA]</scope>
    <source>
        <strain evidence="6">CCFEE 5527</strain>
    </source>
</reference>
<gene>
    <name evidence="5" type="ORF">B0A48_17465</name>
</gene>
<sequence length="594" mass="62859">MASPPKKPSGFSLYGDLLDPSTPPAATITGAPVKYAMKPSSPLDGDAAAAAAAKKKKDASLKFQPVRRAQQPAAKSKGKPPGWSSSSSTIATPAKGHQTSSSVISAEEPARAKFEDWVGDEEEEVFFDHRPKAPRGGKKRKGKKDGGGGFEEQEVDWERVYDPARPSHLGAYRGSTEQEAERREWKEWLYLWAEQGRAKRPRRDDGGKKKGQMGFAPPSGLNFAPPSGMSFAPPPIGSDDRAAGERMDVDDDDDEYQPKLDAPVMPPPLSSDLDAATGEDAFAHRMRLSGIAGAEDTPPLAPPVAFAQAPPAMAAPAVPAPPKPQPPADVLAKLAAAKAKLEAAKAKHEADRAQAAAPLTTTTHSLSGPAVDSILPPPPPPPPEDPTGSSISRGPVLYTSQSQAPPAEAAPRSKAPGQAGFGARMMAKMGWEKGQGLGAKGEGITTALVAQAEKRKKRADASGGGWAQPRNMGKIVGGKRKAVEKLGDDDGAFGAMSYVVKLTGMLEGLDVDWEMSENNLMQEIGEEFGGKYGSIERVFIWREAQGGKDEVFVKFTSQLSALRAVNATDGMTFAENAVLARFFDDGKFEAGEYA</sequence>
<dbReference type="Gene3D" id="3.30.70.330">
    <property type="match status" value="1"/>
</dbReference>
<dbReference type="Pfam" id="PF00076">
    <property type="entry name" value="RRM_1"/>
    <property type="match status" value="1"/>
</dbReference>
<name>A0A1V8SDL2_9PEZI</name>
<evidence type="ECO:0000256" key="1">
    <source>
        <dbReference type="PROSITE-ProRule" id="PRU00176"/>
    </source>
</evidence>
<keyword evidence="6" id="KW-1185">Reference proteome</keyword>
<comment type="caution">
    <text evidence="5">The sequence shown here is derived from an EMBL/GenBank/DDBJ whole genome shotgun (WGS) entry which is preliminary data.</text>
</comment>
<dbReference type="GO" id="GO:0003723">
    <property type="term" value="F:RNA binding"/>
    <property type="evidence" value="ECO:0007669"/>
    <property type="project" value="UniProtKB-UniRule"/>
</dbReference>
<feature type="region of interest" description="Disordered" evidence="2">
    <location>
        <begin position="363"/>
        <end position="419"/>
    </location>
</feature>
<dbReference type="Proteomes" id="UP000192596">
    <property type="component" value="Unassembled WGS sequence"/>
</dbReference>
<evidence type="ECO:0000256" key="2">
    <source>
        <dbReference type="SAM" id="MobiDB-lite"/>
    </source>
</evidence>
<feature type="region of interest" description="Disordered" evidence="2">
    <location>
        <begin position="41"/>
        <end position="158"/>
    </location>
</feature>
<dbReference type="GO" id="GO:0071011">
    <property type="term" value="C:precatalytic spliceosome"/>
    <property type="evidence" value="ECO:0007669"/>
    <property type="project" value="TreeGrafter"/>
</dbReference>